<name>A0ABT2SRX4_9FIRM</name>
<reference evidence="8 9" key="1">
    <citation type="journal article" date="2021" name="ISME Commun">
        <title>Automated analysis of genomic sequences facilitates high-throughput and comprehensive description of bacteria.</title>
        <authorList>
            <person name="Hitch T.C.A."/>
        </authorList>
    </citation>
    <scope>NUCLEOTIDE SEQUENCE [LARGE SCALE GENOMIC DNA]</scope>
    <source>
        <strain evidence="8 9">H4_15</strain>
    </source>
</reference>
<dbReference type="RefSeq" id="WP_147579717.1">
    <property type="nucleotide sequence ID" value="NZ_JAOQJR010000002.1"/>
</dbReference>
<evidence type="ECO:0000313" key="9">
    <source>
        <dbReference type="Proteomes" id="UP001208364"/>
    </source>
</evidence>
<dbReference type="Proteomes" id="UP001208364">
    <property type="component" value="Unassembled WGS sequence"/>
</dbReference>
<dbReference type="PANTHER" id="PTHR38459">
    <property type="entry name" value="PROPHAGE BACTOPRENOL-LINKED GLUCOSE TRANSLOCASE HOMOLOG"/>
    <property type="match status" value="1"/>
</dbReference>
<accession>A0ABT2SRX4</accession>
<dbReference type="InterPro" id="IPR051401">
    <property type="entry name" value="GtrA_CellWall_Glycosyl"/>
</dbReference>
<feature type="transmembrane region" description="Helical" evidence="6">
    <location>
        <begin position="74"/>
        <end position="92"/>
    </location>
</feature>
<feature type="domain" description="GtrA/DPMS transmembrane" evidence="7">
    <location>
        <begin position="11"/>
        <end position="123"/>
    </location>
</feature>
<dbReference type="EMBL" id="JAOQJR010000002">
    <property type="protein sequence ID" value="MCU6737576.1"/>
    <property type="molecule type" value="Genomic_DNA"/>
</dbReference>
<comment type="similarity">
    <text evidence="2">Belongs to the GtrA family.</text>
</comment>
<dbReference type="InterPro" id="IPR007267">
    <property type="entry name" value="GtrA_DPMS_TM"/>
</dbReference>
<dbReference type="PANTHER" id="PTHR38459:SF5">
    <property type="entry name" value="CELL WALL TEICHOIC ACID GLYCOSYLATION PROTEIN GTCA"/>
    <property type="match status" value="1"/>
</dbReference>
<comment type="subcellular location">
    <subcellularLocation>
        <location evidence="1">Membrane</location>
        <topology evidence="1">Multi-pass membrane protein</topology>
    </subcellularLocation>
</comment>
<evidence type="ECO:0000256" key="3">
    <source>
        <dbReference type="ARBA" id="ARBA00022692"/>
    </source>
</evidence>
<keyword evidence="9" id="KW-1185">Reference proteome</keyword>
<evidence type="ECO:0000259" key="7">
    <source>
        <dbReference type="Pfam" id="PF04138"/>
    </source>
</evidence>
<evidence type="ECO:0000313" key="8">
    <source>
        <dbReference type="EMBL" id="MCU6737576.1"/>
    </source>
</evidence>
<evidence type="ECO:0000256" key="6">
    <source>
        <dbReference type="SAM" id="Phobius"/>
    </source>
</evidence>
<evidence type="ECO:0000256" key="5">
    <source>
        <dbReference type="ARBA" id="ARBA00023136"/>
    </source>
</evidence>
<feature type="transmembrane region" description="Helical" evidence="6">
    <location>
        <begin position="35"/>
        <end position="53"/>
    </location>
</feature>
<protein>
    <submittedName>
        <fullName evidence="8">GtrA family protein</fullName>
    </submittedName>
</protein>
<comment type="caution">
    <text evidence="8">The sequence shown here is derived from an EMBL/GenBank/DDBJ whole genome shotgun (WGS) entry which is preliminary data.</text>
</comment>
<sequence length="131" mass="15404">MKDDTKEIVSYVFVGGMTTLVNYVVYFILLKIHSHWLIANSMSWIFAVLFAYYTNKRYVFKSTNNIKKEFISFILLRFMTLLIENICLYLLIDLLNLQPMISKVCVSFITILSNYILCKFKIFKEEGVCHG</sequence>
<keyword evidence="3 6" id="KW-0812">Transmembrane</keyword>
<feature type="transmembrane region" description="Helical" evidence="6">
    <location>
        <begin position="98"/>
        <end position="117"/>
    </location>
</feature>
<keyword evidence="4 6" id="KW-1133">Transmembrane helix</keyword>
<organism evidence="8 9">
    <name type="scientific">[Clostridium] ammoniilyticum</name>
    <dbReference type="NCBI Taxonomy" id="2981784"/>
    <lineage>
        <taxon>Bacteria</taxon>
        <taxon>Bacillati</taxon>
        <taxon>Bacillota</taxon>
        <taxon>Erysipelotrichia</taxon>
        <taxon>Erysipelotrichales</taxon>
        <taxon>Coprobacillaceae</taxon>
        <taxon>Faecalibacillus</taxon>
    </lineage>
</organism>
<evidence type="ECO:0000256" key="1">
    <source>
        <dbReference type="ARBA" id="ARBA00004141"/>
    </source>
</evidence>
<dbReference type="Pfam" id="PF04138">
    <property type="entry name" value="GtrA_DPMS_TM"/>
    <property type="match status" value="1"/>
</dbReference>
<evidence type="ECO:0000256" key="4">
    <source>
        <dbReference type="ARBA" id="ARBA00022989"/>
    </source>
</evidence>
<feature type="transmembrane region" description="Helical" evidence="6">
    <location>
        <begin position="9"/>
        <end position="29"/>
    </location>
</feature>
<gene>
    <name evidence="8" type="ORF">OCV55_02615</name>
</gene>
<evidence type="ECO:0000256" key="2">
    <source>
        <dbReference type="ARBA" id="ARBA00009399"/>
    </source>
</evidence>
<keyword evidence="5 6" id="KW-0472">Membrane</keyword>
<proteinExistence type="inferred from homology"/>